<name>A0A8C5XLP8_MICMU</name>
<reference evidence="7" key="2">
    <citation type="submission" date="2025-08" db="UniProtKB">
        <authorList>
            <consortium name="Ensembl"/>
        </authorList>
    </citation>
    <scope>IDENTIFICATION</scope>
</reference>
<keyword evidence="3 5" id="KW-1133">Transmembrane helix</keyword>
<feature type="transmembrane region" description="Helical" evidence="5">
    <location>
        <begin position="188"/>
        <end position="206"/>
    </location>
</feature>
<organism evidence="7 8">
    <name type="scientific">Microcebus murinus</name>
    <name type="common">Gray mouse lemur</name>
    <name type="synonym">Lemur murinus</name>
    <dbReference type="NCBI Taxonomy" id="30608"/>
    <lineage>
        <taxon>Eukaryota</taxon>
        <taxon>Metazoa</taxon>
        <taxon>Chordata</taxon>
        <taxon>Craniata</taxon>
        <taxon>Vertebrata</taxon>
        <taxon>Euteleostomi</taxon>
        <taxon>Mammalia</taxon>
        <taxon>Eutheria</taxon>
        <taxon>Euarchontoglires</taxon>
        <taxon>Primates</taxon>
        <taxon>Strepsirrhini</taxon>
        <taxon>Lemuriformes</taxon>
        <taxon>Cheirogaleidae</taxon>
        <taxon>Microcebus</taxon>
    </lineage>
</organism>
<dbReference type="CTD" id="75010"/>
<feature type="transmembrane region" description="Helical" evidence="5">
    <location>
        <begin position="246"/>
        <end position="266"/>
    </location>
</feature>
<evidence type="ECO:0000256" key="5">
    <source>
        <dbReference type="RuleBase" id="RU004379"/>
    </source>
</evidence>
<evidence type="ECO:0000256" key="2">
    <source>
        <dbReference type="ARBA" id="ARBA00022692"/>
    </source>
</evidence>
<dbReference type="OrthoDB" id="7933078at2759"/>
<dbReference type="GeneID" id="105879404"/>
<feature type="transmembrane region" description="Helical" evidence="5">
    <location>
        <begin position="131"/>
        <end position="149"/>
    </location>
</feature>
<dbReference type="EMBL" id="ABDC03015478">
    <property type="status" value="NOT_ANNOTATED_CDS"/>
    <property type="molecule type" value="Genomic_DNA"/>
</dbReference>
<protein>
    <submittedName>
        <fullName evidence="7">Transmembrane BAX inhibitor motif containing 7, pseudo</fullName>
    </submittedName>
</protein>
<feature type="transmembrane region" description="Helical" evidence="5">
    <location>
        <begin position="94"/>
        <end position="119"/>
    </location>
</feature>
<dbReference type="CDD" id="cd10428">
    <property type="entry name" value="LFG_like"/>
    <property type="match status" value="1"/>
</dbReference>
<dbReference type="Ensembl" id="ENSMICT00000033199.2">
    <property type="protein sequence ID" value="ENSMICP00000035558.1"/>
    <property type="gene ID" value="ENSMICG00000036471.2"/>
</dbReference>
<proteinExistence type="inferred from homology"/>
<feature type="transmembrane region" description="Helical" evidence="5">
    <location>
        <begin position="278"/>
        <end position="301"/>
    </location>
</feature>
<dbReference type="InterPro" id="IPR006214">
    <property type="entry name" value="Bax_inhibitor_1-related"/>
</dbReference>
<dbReference type="PANTHER" id="PTHR23291">
    <property type="entry name" value="BAX INHIBITOR-RELATED"/>
    <property type="match status" value="1"/>
</dbReference>
<keyword evidence="4 5" id="KW-0472">Membrane</keyword>
<feature type="region of interest" description="Disordered" evidence="6">
    <location>
        <begin position="1"/>
        <end position="54"/>
    </location>
</feature>
<dbReference type="RefSeq" id="XP_012635086.1">
    <property type="nucleotide sequence ID" value="XM_012779632.1"/>
</dbReference>
<feature type="transmembrane region" description="Helical" evidence="5">
    <location>
        <begin position="161"/>
        <end position="182"/>
    </location>
</feature>
<evidence type="ECO:0000313" key="8">
    <source>
        <dbReference type="Proteomes" id="UP000694394"/>
    </source>
</evidence>
<dbReference type="GO" id="GO:0016020">
    <property type="term" value="C:membrane"/>
    <property type="evidence" value="ECO:0007669"/>
    <property type="project" value="UniProtKB-SubCell"/>
</dbReference>
<evidence type="ECO:0000256" key="4">
    <source>
        <dbReference type="ARBA" id="ARBA00023136"/>
    </source>
</evidence>
<evidence type="ECO:0000256" key="6">
    <source>
        <dbReference type="SAM" id="MobiDB-lite"/>
    </source>
</evidence>
<dbReference type="AlphaFoldDB" id="A0A8C5XLP8"/>
<comment type="subcellular location">
    <subcellularLocation>
        <location evidence="1">Membrane</location>
        <topology evidence="1">Multi-pass membrane protein</topology>
    </subcellularLocation>
</comment>
<feature type="transmembrane region" description="Helical" evidence="5">
    <location>
        <begin position="218"/>
        <end position="240"/>
    </location>
</feature>
<keyword evidence="2 5" id="KW-0812">Transmembrane</keyword>
<dbReference type="KEGG" id="mmur:105879404"/>
<dbReference type="Proteomes" id="UP000694394">
    <property type="component" value="Chromosome 11"/>
</dbReference>
<evidence type="ECO:0000256" key="3">
    <source>
        <dbReference type="ARBA" id="ARBA00022989"/>
    </source>
</evidence>
<keyword evidence="8" id="KW-1185">Reference proteome</keyword>
<accession>A0A8C5XLP8</accession>
<gene>
    <name evidence="7" type="primary">TMBIM7</name>
</gene>
<sequence>MTMDLEVSEPIDFSSGDHQHLVRKTADVSTHPKSGQPHTTSAPGPQETRKDPYLKSPEKWNTYVVQITNDSTPEESHTNSSSSPFSDAAVRRDFIIKVFLILSVQLLITASIISTFVFWEALRSWVRANPWFTYITFPAFFVVLIVLACCGKLRRQVPANYILLVLFTVLEGLMLGAVASFYKVHEVLWATAATTLVTVALTLFALQTKWDFTMLNGMLFVLTVVLIVYGIIVIAIRAYWLHVLYAAIGTVIFSLYLVMDVQLMMGGRHRYSLDPEEYVFAALNIYLDIINLFLFILQLTANR</sequence>
<evidence type="ECO:0000256" key="1">
    <source>
        <dbReference type="ARBA" id="ARBA00004141"/>
    </source>
</evidence>
<evidence type="ECO:0000313" key="7">
    <source>
        <dbReference type="Ensembl" id="ENSMICP00000035558.1"/>
    </source>
</evidence>
<reference evidence="7" key="1">
    <citation type="submission" date="2016-12" db="EMBL/GenBank/DDBJ databases">
        <title>Mouse lemur reference genome and diversity panel.</title>
        <authorList>
            <person name="Harris R."/>
            <person name="Larsen P."/>
            <person name="Liu Y."/>
            <person name="Hughes D.S."/>
            <person name="Murali S."/>
            <person name="Raveendran M."/>
            <person name="Korchina V."/>
            <person name="Wang M."/>
            <person name="Jhangiani S."/>
            <person name="Bandaranaike D."/>
            <person name="Bellair M."/>
            <person name="Blankenburg K."/>
            <person name="Chao H."/>
            <person name="Dahdouli M."/>
            <person name="Dinh H."/>
            <person name="Doddapaneni H."/>
            <person name="English A."/>
            <person name="Firestine M."/>
            <person name="Gnanaolivu R."/>
            <person name="Gross S."/>
            <person name="Hernandez B."/>
            <person name="Javaid M."/>
            <person name="Jayaseelan J."/>
            <person name="Jones J."/>
            <person name="Khan Z."/>
            <person name="Kovar C."/>
            <person name="Kurapati P."/>
            <person name="Le B."/>
            <person name="Lee S."/>
            <person name="Li M."/>
            <person name="Mathew T."/>
            <person name="Narasimhan A."/>
            <person name="Ngo D."/>
            <person name="Nguyen L."/>
            <person name="Okwuonu G."/>
            <person name="Ongeri F."/>
            <person name="Osuji N."/>
            <person name="Pu L.-L."/>
            <person name="Puazo M."/>
            <person name="Quiroz J."/>
            <person name="Raj R."/>
            <person name="Rajbhandari K."/>
            <person name="Reid J.G."/>
            <person name="Santibanez J."/>
            <person name="Sexton D."/>
            <person name="Skinner E."/>
            <person name="Vee V."/>
            <person name="Weissenberger G."/>
            <person name="Wu Y."/>
            <person name="Xin Y."/>
            <person name="Han Y."/>
            <person name="Campbell C."/>
            <person name="Brown A."/>
            <person name="Sullivan B."/>
            <person name="Shelton J."/>
            <person name="Brown S."/>
            <person name="Dudchenko O."/>
            <person name="Machol I."/>
            <person name="Durand N."/>
            <person name="Shamim M."/>
            <person name="Lieberman A."/>
            <person name="Muzny D.M."/>
            <person name="Richards S."/>
            <person name="Yoder A."/>
            <person name="Worley K.C."/>
            <person name="Rogers J."/>
            <person name="Gibbs R.A."/>
        </authorList>
    </citation>
    <scope>NUCLEOTIDE SEQUENCE [LARGE SCALE GENOMIC DNA]</scope>
</reference>
<dbReference type="Pfam" id="PF01027">
    <property type="entry name" value="Bax1-I"/>
    <property type="match status" value="1"/>
</dbReference>
<feature type="compositionally biased region" description="Polar residues" evidence="6">
    <location>
        <begin position="27"/>
        <end position="43"/>
    </location>
</feature>
<comment type="similarity">
    <text evidence="5">Belongs to the BI1 family.</text>
</comment>
<reference evidence="7" key="3">
    <citation type="submission" date="2025-09" db="UniProtKB">
        <authorList>
            <consortium name="Ensembl"/>
        </authorList>
    </citation>
    <scope>IDENTIFICATION</scope>
</reference>
<dbReference type="GeneTree" id="ENSGT01050000244890"/>
<feature type="compositionally biased region" description="Basic and acidic residues" evidence="6">
    <location>
        <begin position="15"/>
        <end position="26"/>
    </location>
</feature>
<dbReference type="PANTHER" id="PTHR23291:SF47">
    <property type="entry name" value="TRANSMEMBRANE BAX INHIBITOR MOTIF CONTAINING 7"/>
    <property type="match status" value="1"/>
</dbReference>